<proteinExistence type="predicted"/>
<name>A0A835CFB5_9FABA</name>
<dbReference type="Proteomes" id="UP000634136">
    <property type="component" value="Unassembled WGS sequence"/>
</dbReference>
<keyword evidence="3" id="KW-1185">Reference proteome</keyword>
<feature type="region of interest" description="Disordered" evidence="1">
    <location>
        <begin position="54"/>
        <end position="75"/>
    </location>
</feature>
<evidence type="ECO:0000313" key="3">
    <source>
        <dbReference type="Proteomes" id="UP000634136"/>
    </source>
</evidence>
<reference evidence="2" key="1">
    <citation type="submission" date="2020-09" db="EMBL/GenBank/DDBJ databases">
        <title>Genome-Enabled Discovery of Anthraquinone Biosynthesis in Senna tora.</title>
        <authorList>
            <person name="Kang S.-H."/>
            <person name="Pandey R.P."/>
            <person name="Lee C.-M."/>
            <person name="Sim J.-S."/>
            <person name="Jeong J.-T."/>
            <person name="Choi B.-S."/>
            <person name="Jung M."/>
            <person name="Ginzburg D."/>
            <person name="Zhao K."/>
            <person name="Won S.Y."/>
            <person name="Oh T.-J."/>
            <person name="Yu Y."/>
            <person name="Kim N.-H."/>
            <person name="Lee O.R."/>
            <person name="Lee T.-H."/>
            <person name="Bashyal P."/>
            <person name="Kim T.-S."/>
            <person name="Lee W.-H."/>
            <person name="Kawkins C."/>
            <person name="Kim C.-K."/>
            <person name="Kim J.S."/>
            <person name="Ahn B.O."/>
            <person name="Rhee S.Y."/>
            <person name="Sohng J.K."/>
        </authorList>
    </citation>
    <scope>NUCLEOTIDE SEQUENCE</scope>
    <source>
        <tissue evidence="2">Leaf</tissue>
    </source>
</reference>
<dbReference type="EMBL" id="JAAIUW010000003">
    <property type="protein sequence ID" value="KAF7840074.1"/>
    <property type="molecule type" value="Genomic_DNA"/>
</dbReference>
<protein>
    <submittedName>
        <fullName evidence="2">Uncharacterized protein</fullName>
    </submittedName>
</protein>
<dbReference type="AlphaFoldDB" id="A0A835CFB5"/>
<accession>A0A835CFB5</accession>
<evidence type="ECO:0000256" key="1">
    <source>
        <dbReference type="SAM" id="MobiDB-lite"/>
    </source>
</evidence>
<comment type="caution">
    <text evidence="2">The sequence shown here is derived from an EMBL/GenBank/DDBJ whole genome shotgun (WGS) entry which is preliminary data.</text>
</comment>
<evidence type="ECO:0000313" key="2">
    <source>
        <dbReference type="EMBL" id="KAF7840074.1"/>
    </source>
</evidence>
<organism evidence="2 3">
    <name type="scientific">Senna tora</name>
    <dbReference type="NCBI Taxonomy" id="362788"/>
    <lineage>
        <taxon>Eukaryota</taxon>
        <taxon>Viridiplantae</taxon>
        <taxon>Streptophyta</taxon>
        <taxon>Embryophyta</taxon>
        <taxon>Tracheophyta</taxon>
        <taxon>Spermatophyta</taxon>
        <taxon>Magnoliopsida</taxon>
        <taxon>eudicotyledons</taxon>
        <taxon>Gunneridae</taxon>
        <taxon>Pentapetalae</taxon>
        <taxon>rosids</taxon>
        <taxon>fabids</taxon>
        <taxon>Fabales</taxon>
        <taxon>Fabaceae</taxon>
        <taxon>Caesalpinioideae</taxon>
        <taxon>Cassia clade</taxon>
        <taxon>Senna</taxon>
    </lineage>
</organism>
<gene>
    <name evidence="2" type="ORF">G2W53_008556</name>
</gene>
<sequence length="112" mass="13151">MNDHRYKTTETIAGQTKLATKNTVISERILDLSSNKPHKPVRITKTVDQLHTIRNLTPFQQSDKKQRKRDRVLDDTKQFRRDTTIVKQTRTDSHNLFFSSKSFESEMKENCA</sequence>